<feature type="region of interest" description="Disordered" evidence="7">
    <location>
        <begin position="5045"/>
        <end position="5100"/>
    </location>
</feature>
<feature type="compositionally biased region" description="Basic residues" evidence="7">
    <location>
        <begin position="3733"/>
        <end position="3751"/>
    </location>
</feature>
<feature type="domain" description="Olduvai" evidence="8">
    <location>
        <begin position="3746"/>
        <end position="3838"/>
    </location>
</feature>
<feature type="region of interest" description="Disordered" evidence="7">
    <location>
        <begin position="2190"/>
        <end position="2212"/>
    </location>
</feature>
<feature type="domain" description="Olduvai" evidence="8">
    <location>
        <begin position="3165"/>
        <end position="3257"/>
    </location>
</feature>
<feature type="domain" description="Olduvai" evidence="8">
    <location>
        <begin position="5155"/>
        <end position="5210"/>
    </location>
</feature>
<feature type="compositionally biased region" description="Basic residues" evidence="7">
    <location>
        <begin position="2025"/>
        <end position="2043"/>
    </location>
</feature>
<feature type="compositionally biased region" description="Basic and acidic residues" evidence="7">
    <location>
        <begin position="5079"/>
        <end position="5089"/>
    </location>
</feature>
<feature type="domain" description="Olduvai" evidence="8">
    <location>
        <begin position="2282"/>
        <end position="2374"/>
    </location>
</feature>
<organism evidence="9 10">
    <name type="scientific">Homo sapiens</name>
    <name type="common">Human</name>
    <dbReference type="NCBI Taxonomy" id="9606"/>
    <lineage>
        <taxon>Eukaryota</taxon>
        <taxon>Metazoa</taxon>
        <taxon>Chordata</taxon>
        <taxon>Craniata</taxon>
        <taxon>Vertebrata</taxon>
        <taxon>Euteleostomi</taxon>
        <taxon>Mammalia</taxon>
        <taxon>Eutheria</taxon>
        <taxon>Euarchontoglires</taxon>
        <taxon>Primates</taxon>
        <taxon>Haplorrhini</taxon>
        <taxon>Catarrhini</taxon>
        <taxon>Hominidae</taxon>
        <taxon>Homo</taxon>
    </lineage>
</organism>
<feature type="region of interest" description="Disordered" evidence="7">
    <location>
        <begin position="252"/>
        <end position="296"/>
    </location>
</feature>
<feature type="compositionally biased region" description="Basic residues" evidence="7">
    <location>
        <begin position="2269"/>
        <end position="2287"/>
    </location>
</feature>
<keyword evidence="3" id="KW-0677">Repeat</keyword>
<feature type="region of interest" description="Disordered" evidence="7">
    <location>
        <begin position="3488"/>
        <end position="3542"/>
    </location>
</feature>
<feature type="compositionally biased region" description="Basic residues" evidence="7">
    <location>
        <begin position="4465"/>
        <end position="4483"/>
    </location>
</feature>
<dbReference type="Proteomes" id="UP000005640">
    <property type="component" value="Chromosome 1"/>
</dbReference>
<accession>H7BY70</accession>
<feature type="domain" description="Olduvai" evidence="8">
    <location>
        <begin position="259"/>
        <end position="330"/>
    </location>
</feature>
<feature type="region of interest" description="Disordered" evidence="7">
    <location>
        <begin position="3166"/>
        <end position="3188"/>
    </location>
</feature>
<dbReference type="PANTHER" id="PTHR14199:SF35">
    <property type="entry name" value="NEUROBLASTOMA BREAKPOINT FAMILY MEMBER 1-RELATED"/>
    <property type="match status" value="1"/>
</dbReference>
<feature type="domain" description="Olduvai" evidence="8">
    <location>
        <begin position="4573"/>
        <end position="4628"/>
    </location>
</feature>
<feature type="region of interest" description="Disordered" evidence="7">
    <location>
        <begin position="4464"/>
        <end position="4505"/>
    </location>
</feature>
<feature type="region of interest" description="Disordered" evidence="7">
    <location>
        <begin position="4875"/>
        <end position="4918"/>
    </location>
</feature>
<evidence type="ECO:0000256" key="7">
    <source>
        <dbReference type="SAM" id="MobiDB-lite"/>
    </source>
</evidence>
<feature type="compositionally biased region" description="Acidic residues" evidence="7">
    <location>
        <begin position="280"/>
        <end position="292"/>
    </location>
</feature>
<feature type="compositionally biased region" description="Basic and acidic residues" evidence="7">
    <location>
        <begin position="3521"/>
        <end position="3531"/>
    </location>
</feature>
<reference evidence="9" key="4">
    <citation type="submission" date="2025-08" db="UniProtKB">
        <authorList>
            <consortium name="Ensembl"/>
        </authorList>
    </citation>
    <scope>IDENTIFICATION</scope>
</reference>
<feature type="region of interest" description="Disordered" evidence="7">
    <location>
        <begin position="4797"/>
        <end position="4819"/>
    </location>
</feature>
<dbReference type="Antibodypedia" id="72160">
    <property type="antibodies" value="24 antibodies from 5 providers"/>
</dbReference>
<feature type="compositionally biased region" description="Basic and acidic residues" evidence="7">
    <location>
        <begin position="3765"/>
        <end position="3775"/>
    </location>
</feature>
<dbReference type="GeneTree" id="ENSGT00420000029746"/>
<feature type="compositionally biased region" description="Basic residues" evidence="7">
    <location>
        <begin position="3489"/>
        <end position="3507"/>
    </location>
</feature>
<feature type="domain" description="Olduvai" evidence="8">
    <location>
        <begin position="913"/>
        <end position="968"/>
    </location>
</feature>
<feature type="compositionally biased region" description="Basic and acidic residues" evidence="7">
    <location>
        <begin position="3033"/>
        <end position="3043"/>
    </location>
</feature>
<feature type="domain" description="Olduvai" evidence="8">
    <location>
        <begin position="2038"/>
        <end position="2130"/>
    </location>
</feature>
<feature type="compositionally biased region" description="Basic residues" evidence="7">
    <location>
        <begin position="4221"/>
        <end position="4239"/>
    </location>
</feature>
<reference evidence="9" key="5">
    <citation type="submission" date="2025-09" db="UniProtKB">
        <authorList>
            <consortium name="Ensembl"/>
        </authorList>
    </citation>
    <scope>IDENTIFICATION</scope>
</reference>
<feature type="domain" description="Olduvai" evidence="8">
    <location>
        <begin position="818"/>
        <end position="910"/>
    </location>
</feature>
<feature type="region of interest" description="Disordered" evidence="7">
    <location>
        <begin position="726"/>
        <end position="748"/>
    </location>
</feature>
<feature type="region of interest" description="Disordered" evidence="7">
    <location>
        <begin position="1946"/>
        <end position="1968"/>
    </location>
</feature>
<feature type="coiled-coil region" evidence="6">
    <location>
        <begin position="68"/>
        <end position="119"/>
    </location>
</feature>
<feature type="domain" description="Olduvai" evidence="8">
    <location>
        <begin position="2770"/>
        <end position="2862"/>
    </location>
</feature>
<feature type="domain" description="Olduvai" evidence="8">
    <location>
        <begin position="5399"/>
        <end position="5454"/>
    </location>
</feature>
<feature type="domain" description="Olduvai" evidence="8">
    <location>
        <begin position="969"/>
        <end position="1061"/>
    </location>
</feature>
<feature type="region of interest" description="Disordered" evidence="7">
    <location>
        <begin position="2434"/>
        <end position="2456"/>
    </location>
</feature>
<feature type="domain" description="Olduvai" evidence="8">
    <location>
        <begin position="1062"/>
        <end position="1154"/>
    </location>
</feature>
<evidence type="ECO:0000313" key="10">
    <source>
        <dbReference type="Proteomes" id="UP000005640"/>
    </source>
</evidence>
<dbReference type="Bgee" id="ENSG00000162825">
    <property type="expression patterns" value="Expressed in sural nerve and 105 other cell types or tissues"/>
</dbReference>
<dbReference type="MassIVE" id="H7BY70"/>
<feature type="domain" description="Olduvai" evidence="8">
    <location>
        <begin position="3353"/>
        <end position="3408"/>
    </location>
</feature>
<feature type="domain" description="Olduvai" evidence="8">
    <location>
        <begin position="3258"/>
        <end position="3350"/>
    </location>
</feature>
<protein>
    <submittedName>
        <fullName evidence="9">NBPF member 20</fullName>
    </submittedName>
</protein>
<feature type="region of interest" description="Disordered" evidence="7">
    <location>
        <begin position="482"/>
        <end position="502"/>
    </location>
</feature>
<feature type="region of interest" description="Disordered" evidence="7">
    <location>
        <begin position="3410"/>
        <end position="3432"/>
    </location>
</feature>
<feature type="domain" description="Olduvai" evidence="8">
    <location>
        <begin position="4234"/>
        <end position="4326"/>
    </location>
</feature>
<feature type="region of interest" description="Disordered" evidence="7">
    <location>
        <begin position="1048"/>
        <end position="1089"/>
    </location>
</feature>
<evidence type="ECO:0000256" key="2">
    <source>
        <dbReference type="ARBA" id="ARBA00022490"/>
    </source>
</evidence>
<feature type="domain" description="Olduvai" evidence="8">
    <location>
        <begin position="5304"/>
        <end position="5396"/>
    </location>
</feature>
<feature type="compositionally biased region" description="Basic residues" evidence="7">
    <location>
        <begin position="1049"/>
        <end position="1067"/>
    </location>
</feature>
<feature type="compositionally biased region" description="Basic residues" evidence="7">
    <location>
        <begin position="4709"/>
        <end position="4727"/>
    </location>
</feature>
<feature type="region of interest" description="Disordered" evidence="7">
    <location>
        <begin position="5290"/>
        <end position="5328"/>
    </location>
</feature>
<feature type="domain" description="Olduvai" evidence="8">
    <location>
        <begin position="1457"/>
        <end position="1549"/>
    </location>
</feature>
<feature type="domain" description="Olduvai" evidence="8">
    <location>
        <begin position="1306"/>
        <end position="1398"/>
    </location>
</feature>
<feature type="region of interest" description="Disordered" evidence="7">
    <location>
        <begin position="4706"/>
        <end position="4749"/>
    </location>
</feature>
<dbReference type="EMBL" id="AC239860">
    <property type="status" value="NOT_ANNOTATED_CDS"/>
    <property type="molecule type" value="Genomic_DNA"/>
</dbReference>
<feature type="domain" description="Olduvai" evidence="8">
    <location>
        <begin position="3841"/>
        <end position="3896"/>
    </location>
</feature>
<evidence type="ECO:0000259" key="8">
    <source>
        <dbReference type="PROSITE" id="PS51316"/>
    </source>
</evidence>
<feature type="domain" description="Olduvai" evidence="8">
    <location>
        <begin position="3014"/>
        <end position="3106"/>
    </location>
</feature>
<feature type="compositionally biased region" description="Basic residues" evidence="7">
    <location>
        <begin position="4878"/>
        <end position="4896"/>
    </location>
</feature>
<feature type="compositionally biased region" description="Basic residues" evidence="7">
    <location>
        <begin position="3001"/>
        <end position="3019"/>
    </location>
</feature>
<dbReference type="UCSC" id="uc031usp.2">
    <property type="organism name" value="human"/>
</dbReference>
<feature type="region of interest" description="Disordered" evidence="7">
    <location>
        <begin position="804"/>
        <end position="858"/>
    </location>
</feature>
<name>H7BY70_HUMAN</name>
<feature type="domain" description="Olduvai" evidence="8">
    <location>
        <begin position="4891"/>
        <end position="4966"/>
    </location>
</feature>
<feature type="compositionally biased region" description="Basic residues" evidence="7">
    <location>
        <begin position="5535"/>
        <end position="5553"/>
    </location>
</feature>
<feature type="region of interest" description="Disordered" evidence="7">
    <location>
        <begin position="1292"/>
        <end position="1346"/>
    </location>
</feature>
<feature type="domain" description="Olduvai" evidence="8">
    <location>
        <begin position="2621"/>
        <end position="2676"/>
    </location>
</feature>
<dbReference type="SMR" id="H7BY70"/>
<feature type="region of interest" description="Disordered" evidence="7">
    <location>
        <begin position="2268"/>
        <end position="2309"/>
    </location>
</feature>
<feature type="domain" description="Olduvai" evidence="8">
    <location>
        <begin position="4085"/>
        <end position="4140"/>
    </location>
</feature>
<feature type="region of interest" description="Disordered" evidence="7">
    <location>
        <begin position="3732"/>
        <end position="3786"/>
    </location>
</feature>
<feature type="domain" description="Olduvai" evidence="8">
    <location>
        <begin position="1701"/>
        <end position="1793"/>
    </location>
</feature>
<feature type="region of interest" description="Disordered" evidence="7">
    <location>
        <begin position="4220"/>
        <end position="4261"/>
    </location>
</feature>
<feature type="domain" description="Olduvai" evidence="8">
    <location>
        <begin position="481"/>
        <end position="573"/>
    </location>
</feature>
<dbReference type="Pfam" id="PF06758">
    <property type="entry name" value="Olduvai"/>
    <property type="match status" value="67"/>
</dbReference>
<feature type="domain" description="Olduvai" evidence="8">
    <location>
        <begin position="2526"/>
        <end position="2618"/>
    </location>
</feature>
<feature type="domain" description="Olduvai" evidence="8">
    <location>
        <begin position="1213"/>
        <end position="1305"/>
    </location>
</feature>
<evidence type="ECO:0000313" key="9">
    <source>
        <dbReference type="Ensembl" id="ENSP00000358380.6"/>
    </source>
</evidence>
<feature type="region of interest" description="Disordered" evidence="7">
    <location>
        <begin position="5212"/>
        <end position="5234"/>
    </location>
</feature>
<feature type="region of interest" description="Disordered" evidence="7">
    <location>
        <begin position="4386"/>
        <end position="4408"/>
    </location>
</feature>
<dbReference type="HOGENOM" id="CLU_223263_0_0_1"/>
<feature type="domain" description="Olduvai" evidence="8">
    <location>
        <begin position="3502"/>
        <end position="3594"/>
    </location>
</feature>
<feature type="domain" description="Olduvai" evidence="8">
    <location>
        <begin position="4385"/>
        <end position="4477"/>
    </location>
</feature>
<feature type="domain" description="Olduvai" evidence="8">
    <location>
        <begin position="3990"/>
        <end position="4082"/>
    </location>
</feature>
<dbReference type="InterPro" id="IPR055306">
    <property type="entry name" value="NBPF"/>
</dbReference>
<feature type="compositionally biased region" description="Basic residues" evidence="7">
    <location>
        <begin position="1781"/>
        <end position="1799"/>
    </location>
</feature>
<feature type="domain" description="Olduvai" evidence="8">
    <location>
        <begin position="3897"/>
        <end position="3989"/>
    </location>
</feature>
<feature type="region of interest" description="Disordered" evidence="7">
    <location>
        <begin position="3976"/>
        <end position="4017"/>
    </location>
</feature>
<feature type="region of interest" description="Disordered" evidence="7">
    <location>
        <begin position="1214"/>
        <end position="1236"/>
    </location>
</feature>
<dbReference type="OpenTargets" id="ENSG00000162825"/>
<feature type="domain" description="Olduvai" evidence="8">
    <location>
        <begin position="331"/>
        <end position="422"/>
    </location>
</feature>
<feature type="domain" description="Olduvai" evidence="8">
    <location>
        <begin position="5455"/>
        <end position="5547"/>
    </location>
</feature>
<feature type="region of interest" description="Disordered" evidence="7">
    <location>
        <begin position="180"/>
        <end position="205"/>
    </location>
</feature>
<feature type="domain" description="Olduvai" evidence="8">
    <location>
        <begin position="4629"/>
        <end position="4721"/>
    </location>
</feature>
<feature type="compositionally biased region" description="Basic residues" evidence="7">
    <location>
        <begin position="2513"/>
        <end position="2531"/>
    </location>
</feature>
<evidence type="ECO:0000256" key="3">
    <source>
        <dbReference type="ARBA" id="ARBA00022737"/>
    </source>
</evidence>
<reference evidence="9 10" key="2">
    <citation type="journal article" date="2004" name="Nature">
        <title>Finishing the euchromatic sequence of the human genome.</title>
        <authorList>
            <consortium name="International Human Genome Sequencing Consortium"/>
        </authorList>
    </citation>
    <scope>NUCLEOTIDE SEQUENCE [LARGE SCALE GENOMIC DNA]</scope>
</reference>
<feature type="domain" description="Olduvai" evidence="8">
    <location>
        <begin position="4967"/>
        <end position="5059"/>
    </location>
</feature>
<feature type="domain" description="Olduvai" evidence="8">
    <location>
        <begin position="4141"/>
        <end position="4233"/>
    </location>
</feature>
<evidence type="ECO:0000256" key="5">
    <source>
        <dbReference type="ARBA" id="ARBA00038417"/>
    </source>
</evidence>
<gene>
    <name evidence="9" type="primary">NBPF20</name>
</gene>
<feature type="region of interest" description="Disordered" evidence="7">
    <location>
        <begin position="970"/>
        <end position="992"/>
    </location>
</feature>
<feature type="domain" description="Olduvai" evidence="8">
    <location>
        <begin position="3409"/>
        <end position="3501"/>
    </location>
</feature>
<feature type="domain" description="Olduvai" evidence="8">
    <location>
        <begin position="1794"/>
        <end position="1886"/>
    </location>
</feature>
<feature type="domain" description="Olduvai" evidence="8">
    <location>
        <begin position="2133"/>
        <end position="2188"/>
    </location>
</feature>
<comment type="similarity">
    <text evidence="5">Belongs to the NBPF family.</text>
</comment>
<feature type="domain" description="Olduvai" evidence="8">
    <location>
        <begin position="4798"/>
        <end position="4890"/>
    </location>
</feature>
<feature type="region of interest" description="Disordered" evidence="7">
    <location>
        <begin position="560"/>
        <end position="601"/>
    </location>
</feature>
<evidence type="ECO:0000256" key="1">
    <source>
        <dbReference type="ARBA" id="ARBA00004496"/>
    </source>
</evidence>
<feature type="domain" description="Olduvai" evidence="8">
    <location>
        <begin position="1157"/>
        <end position="1212"/>
    </location>
</feature>
<evidence type="ECO:0000256" key="4">
    <source>
        <dbReference type="ARBA" id="ARBA00023054"/>
    </source>
</evidence>
<proteinExistence type="evidence at protein level"/>
<feature type="compositionally biased region" description="Basic residues" evidence="7">
    <location>
        <begin position="3245"/>
        <end position="3263"/>
    </location>
</feature>
<reference evidence="9 10" key="3">
    <citation type="journal article" date="2006" name="Nature">
        <title>The DNA sequence and biological annotation of human chromosome 1.</title>
        <authorList>
            <person name="Gregory S.G."/>
            <person name="Barlow K.F."/>
            <person name="McLay K.E."/>
            <person name="Kaul R."/>
            <person name="Swarbreck D."/>
            <person name="Dunham A."/>
            <person name="Scott C.E."/>
            <person name="Howe K.L."/>
            <person name="Woodfine K."/>
            <person name="Spencer C.C."/>
            <person name="Jones M.C."/>
            <person name="Gillson C."/>
            <person name="Searle S."/>
            <person name="Zhou Y."/>
            <person name="Kokocinski F."/>
            <person name="McDonald L."/>
            <person name="Evans R."/>
            <person name="Phillips K."/>
            <person name="Atkinson A."/>
            <person name="Cooper R."/>
            <person name="Jones C."/>
            <person name="Hall R.E."/>
            <person name="Andrews T.D."/>
            <person name="Lloyd C."/>
            <person name="Ainscough R."/>
            <person name="Almeida J.P."/>
            <person name="Ambrose K.D."/>
            <person name="Anderson F."/>
            <person name="Andrew R.W."/>
            <person name="Ashwell R.I."/>
            <person name="Aubin K."/>
            <person name="Babbage A.K."/>
            <person name="Bagguley C.L."/>
            <person name="Bailey J."/>
            <person name="Beasley H."/>
            <person name="Bethel G."/>
            <person name="Bird C.P."/>
            <person name="Bray-Allen S."/>
            <person name="Brown J.Y."/>
            <person name="Brown A.J."/>
            <person name="Buckley D."/>
            <person name="Burton J."/>
            <person name="Bye J."/>
            <person name="Carder C."/>
            <person name="Chapman J.C."/>
            <person name="Clark S.Y."/>
            <person name="Clarke G."/>
            <person name="Clee C."/>
            <person name="Cobley V."/>
            <person name="Collier R.E."/>
            <person name="Corby N."/>
            <person name="Coville G.J."/>
            <person name="Davies J."/>
            <person name="Deadman R."/>
            <person name="Dunn M."/>
            <person name="Earthrowl M."/>
            <person name="Ellington A.G."/>
            <person name="Errington H."/>
            <person name="Frankish A."/>
            <person name="Frankland J."/>
            <person name="French L."/>
            <person name="Garner P."/>
            <person name="Garnett J."/>
            <person name="Gay L."/>
            <person name="Ghori M.R."/>
            <person name="Gibson R."/>
            <person name="Gilby L.M."/>
            <person name="Gillett W."/>
            <person name="Glithero R.J."/>
            <person name="Grafham D.V."/>
            <person name="Griffiths C."/>
            <person name="Griffiths-Jones S."/>
            <person name="Grocock R."/>
            <person name="Hammond S."/>
            <person name="Harrison E.S."/>
            <person name="Hart E."/>
            <person name="Haugen E."/>
            <person name="Heath P.D."/>
            <person name="Holmes S."/>
            <person name="Holt K."/>
            <person name="Howden P.J."/>
            <person name="Hunt A.R."/>
            <person name="Hunt S.E."/>
            <person name="Hunter G."/>
            <person name="Isherwood J."/>
            <person name="James R."/>
            <person name="Johnson C."/>
            <person name="Johnson D."/>
            <person name="Joy A."/>
            <person name="Kay M."/>
            <person name="Kershaw J.K."/>
            <person name="Kibukawa M."/>
            <person name="Kimberley A.M."/>
            <person name="King A."/>
            <person name="Knights A.J."/>
            <person name="Lad H."/>
            <person name="Laird G."/>
            <person name="Lawlor S."/>
            <person name="Leongamornlert D.A."/>
            <person name="Lloyd D.M."/>
            <person name="Loveland J."/>
            <person name="Lovell J."/>
            <person name="Lush M.J."/>
            <person name="Lyne R."/>
            <person name="Martin S."/>
            <person name="Mashreghi-Mohammadi M."/>
            <person name="Matthews L."/>
            <person name="Matthews N.S."/>
            <person name="McLaren S."/>
            <person name="Milne S."/>
            <person name="Mistry S."/>
            <person name="Moore M.J."/>
            <person name="Nickerson T."/>
            <person name="O'Dell C.N."/>
            <person name="Oliver K."/>
            <person name="Palmeiri A."/>
            <person name="Palmer S.A."/>
            <person name="Parker A."/>
            <person name="Patel D."/>
            <person name="Pearce A.V."/>
            <person name="Peck A.I."/>
            <person name="Pelan S."/>
            <person name="Phelps K."/>
            <person name="Phillimore B.J."/>
            <person name="Plumb R."/>
            <person name="Rajan J."/>
            <person name="Raymond C."/>
            <person name="Rouse G."/>
            <person name="Saenphimmachak C."/>
            <person name="Sehra H.K."/>
            <person name="Sheridan E."/>
            <person name="Shownkeen R."/>
            <person name="Sims S."/>
            <person name="Skuce C.D."/>
            <person name="Smith M."/>
            <person name="Steward C."/>
            <person name="Subramanian S."/>
            <person name="Sycamore N."/>
            <person name="Tracey A."/>
            <person name="Tromans A."/>
            <person name="Van Helmond Z."/>
            <person name="Wall M."/>
            <person name="Wallis J.M."/>
            <person name="White S."/>
            <person name="Whitehead S.L."/>
            <person name="Wilkinson J.E."/>
            <person name="Willey D.L."/>
            <person name="Williams H."/>
            <person name="Wilming L."/>
            <person name="Wray P.W."/>
            <person name="Wu Z."/>
            <person name="Coulson A."/>
            <person name="Vaudin M."/>
            <person name="Sulston J.E."/>
            <person name="Durbin R."/>
            <person name="Hubbard T."/>
            <person name="Wooster R."/>
            <person name="Dunham I."/>
            <person name="Carter N.P."/>
            <person name="McVean G."/>
            <person name="Ross M.T."/>
            <person name="Harrow J."/>
            <person name="Olson M.V."/>
            <person name="Beck S."/>
            <person name="Rogers J."/>
            <person name="Bentley D.R."/>
            <person name="Banerjee R."/>
            <person name="Bryant S.P."/>
            <person name="Burford D.C."/>
            <person name="Burrill W.D."/>
            <person name="Clegg S.M."/>
            <person name="Dhami P."/>
            <person name="Dovey O."/>
            <person name="Faulkner L.M."/>
            <person name="Gribble S.M."/>
            <person name="Langford C.F."/>
            <person name="Pandian R.D."/>
            <person name="Porter K.M."/>
            <person name="Prigmore E."/>
        </authorList>
    </citation>
    <scope>NUCLEOTIDE SEQUENCE [LARGE SCALE GENOMIC DNA]</scope>
</reference>
<evidence type="ECO:0000256" key="6">
    <source>
        <dbReference type="SAM" id="Coils"/>
    </source>
</evidence>
<feature type="region of interest" description="Disordered" evidence="7">
    <location>
        <begin position="2756"/>
        <end position="2797"/>
    </location>
</feature>
<feature type="domain" description="Olduvai" evidence="8">
    <location>
        <begin position="1645"/>
        <end position="1700"/>
    </location>
</feature>
<feature type="region of interest" description="Disordered" evidence="7">
    <location>
        <begin position="1780"/>
        <end position="1834"/>
    </location>
</feature>
<feature type="domain" description="Olduvai" evidence="8">
    <location>
        <begin position="4722"/>
        <end position="4797"/>
    </location>
</feature>
<feature type="domain" description="Olduvai" evidence="8">
    <location>
        <begin position="3109"/>
        <end position="3164"/>
    </location>
</feature>
<feature type="compositionally biased region" description="Basic and acidic residues" evidence="7">
    <location>
        <begin position="1325"/>
        <end position="1335"/>
    </location>
</feature>
<feature type="domain" description="Olduvai" evidence="8">
    <location>
        <begin position="2677"/>
        <end position="2769"/>
    </location>
</feature>
<dbReference type="InterPro" id="IPR010630">
    <property type="entry name" value="Olduvai_dom"/>
</dbReference>
<feature type="domain" description="Olduvai" evidence="8">
    <location>
        <begin position="1945"/>
        <end position="2037"/>
    </location>
</feature>
<feature type="domain" description="Olduvai" evidence="8">
    <location>
        <begin position="5548"/>
        <end position="5646"/>
    </location>
</feature>
<feature type="compositionally biased region" description="Basic and acidic residues" evidence="7">
    <location>
        <begin position="1569"/>
        <end position="1579"/>
    </location>
</feature>
<feature type="region of interest" description="Disordered" evidence="7">
    <location>
        <begin position="4967"/>
        <end position="4988"/>
    </location>
</feature>
<feature type="domain" description="Olduvai" evidence="8">
    <location>
        <begin position="669"/>
        <end position="724"/>
    </location>
</feature>
<feature type="domain" description="Olduvai" evidence="8">
    <location>
        <begin position="1401"/>
        <end position="1456"/>
    </location>
</feature>
<feature type="compositionally biased region" description="Basic residues" evidence="7">
    <location>
        <begin position="2757"/>
        <end position="2775"/>
    </location>
</feature>
<feature type="domain" description="Olduvai" evidence="8">
    <location>
        <begin position="5211"/>
        <end position="5303"/>
    </location>
</feature>
<feature type="region of interest" description="Disordered" evidence="7">
    <location>
        <begin position="2922"/>
        <end position="2944"/>
    </location>
</feature>
<feature type="compositionally biased region" description="Basic residues" evidence="7">
    <location>
        <begin position="1293"/>
        <end position="1311"/>
    </location>
</feature>
<feature type="region of interest" description="Disordered" evidence="7">
    <location>
        <begin position="4630"/>
        <end position="4652"/>
    </location>
</feature>
<feature type="compositionally biased region" description="Basic residues" evidence="7">
    <location>
        <begin position="805"/>
        <end position="823"/>
    </location>
</feature>
<feature type="region of interest" description="Disordered" evidence="7">
    <location>
        <begin position="3000"/>
        <end position="3054"/>
    </location>
</feature>
<feature type="compositionally biased region" description="Basic residues" evidence="7">
    <location>
        <begin position="3977"/>
        <end position="3995"/>
    </location>
</feature>
<feature type="compositionally biased region" description="Basic residues" evidence="7">
    <location>
        <begin position="1537"/>
        <end position="1555"/>
    </location>
</feature>
<feature type="domain" description="Olduvai" evidence="8">
    <location>
        <begin position="2189"/>
        <end position="2281"/>
    </location>
</feature>
<feature type="region of interest" description="Disordered" evidence="7">
    <location>
        <begin position="3898"/>
        <end position="3920"/>
    </location>
</feature>
<feature type="region of interest" description="Disordered" evidence="7">
    <location>
        <begin position="5533"/>
        <end position="5567"/>
    </location>
</feature>
<feature type="domain" description="Olduvai" evidence="8">
    <location>
        <begin position="2921"/>
        <end position="3013"/>
    </location>
</feature>
<dbReference type="HGNC" id="HGNC:32000">
    <property type="gene designation" value="NBPF20"/>
</dbReference>
<feature type="domain" description="Olduvai" evidence="8">
    <location>
        <begin position="2865"/>
        <end position="2920"/>
    </location>
</feature>
<sequence>MVVSAGPWSSEKAEMNILEINEKLRPQLAENKQQFGNLKERCFVTQLAGFLANQQKKYKYEECKDLIKSMLRNERQFKEEKLAEQLKQAEELRQYKVLVHAQERELTQLREKLREGRDASRSLNEHLQALLTPDEPDKSQGQDLQEQLAEGCRLAQHLVQKLSPENDNDDDEDVQVELAEKVQKSSAPREMQKAEEKEVPEDSQEECAITYSNSHGPYDSNQPHRKTKITFEEDKVDSTLIGSSSHVEWEDAVHIIPGKNESDDEEEEEKGPVSPRNLQESEEEEVPQESWDEGYSTLSIPPEMLASYQSYSSTFHSLEEQQVCMAVDIGRHRWDQVKKEDQEATGPRLSRELLDEKGPEVLQDSLDRCYSTPSGCLELTDSCQPYRSAFYVLEQQRIGLAVDMDEIEKYQEVEEDQDPSCPRLSRELLDEKEPEVLQDSLDRCYSTPSGYLELPDLGQPYSSAVYSLEEQYLGLALDVDRTKKDQEEEEDQGPPCPRLSRELLEVVEPEVLQDSLDRCYSTPSSCLEQPDSCQPYGSSFYALEEKHVGFSLDVGEIEKKGKGKKRRGRRSKKERRRGRKEGEEDQNPPCPRLSRELLDEKGPEVLQDSLDRCYSTPSGCLELTDSCQPYRSAFYVLEQQRVGLAVDMDEIEKYQEVEEDQDPSCPRLSRELLDEKEPEVLQDSLDRCYSTPSGYLELPDLGQPYSSAVYSLEEQYLGLALDVDRTKKDQEEEEDQGPPCPRLSRELLEVVEPEVLQDSLDRCYSTPSSCLEQPDSCQPYGSSFYALEEKHVGFSLDVGEIEKKGKGKKRRGRRSKKERRRGRKEGEEDQNPPCPRLSRELLDEKGPEVLQDSLDRSYSTPSGCLELTDSCQPYRSAFYVLEQQRVGLAVDMDEIEKYQEVEEDQDPSCPRLSRELLDEKEPEVLQDSLDRCYSTPSGYLELPDLGQPYSSAVYSLEEQYLGLALDVDRTKKDQEEEEDQGPPCPRLSRELLEVVEPEVLQDSLDRCYSTPSSCLEQPDSCQPYGSSFYALEEKHVGFSLDVGEIEKKGKGKKRRGRRSKKERRRGRKEGEEDQNPPCPRLSRELLDEKGPEVLQDSLDRCYSTPSGCLELTDSCQPYRSAFYVLEQQRVGLAVDMDEIEKYQEVEEDQDPSCPRLSRELLDEKEPEVLQDSLDRCYSTPSGYLELPDLGQPYSSAVYSLEEQYLGLALDVDRTKKDQEEEEDQGPPCPRLSRELLEVVEPEVLQDSLDRCYSTPSSCLEQPDSCQPYGSSFYALEEKHVGFSLDVGEIEKKGKGKKRRGRRSKKERRRGRKEGEEDQNPPCPRLSRELLDEKGPEVLQDSLDRSYSTPSGCLELTDSCQPYRSAFYVLEQQRVGLAVDMDEIEKYQEVEEDQDPSCPRLSRELLDEKEPEVLQDSLDRCYSTPSGYLELPDLGQPYSSAVYSLEEQYLGLALDVDRTKKDQEEEEDQGPPCPRLSRELLEVVEPEVLQDSLDRCYSTPSSCLEQPDSCQPYGSSFYALEEKHVGFSLDVGEIEKKGKGKKRRGRRSKKERRRGRKEGEEDQNPPCPRLSRELLDEKGPEVLQDSLDRSYSTPSGCLELTDSCQPYRSAFYVLEQQRVGLAVDMDEIEKYQEVEEDQDPSCPRLSRELLDEKEPEVLQDSLDRCYSTPSGYLELPDLGQPYSSAVYSLEEQYLGLALDVDRTKKDQEEEEDQGPPCPRLSRELLEVVEPEVLQDSLDRCYSTPSSCLEQPDSCQPYGSSFYALEEKHVGFSLDVGEIEKKGKGKKRRGRRSKKERRRGRKEGEEDQTPPCPRLSRELLDEKGPEVLQDSLDRSYSTPSGCLELTDSCQPYRSAFYVLEQQRVGLAVDMDEIEKYQEVEEDQDPSCPRLSRELLDEKEPEVLQDSLDRCYSTPSGYLELPDLGQPYSSAVYSLEEQYLGLALDVDRTKKDQEEEEDQGPPCPRLSRELLEVVEPEVLQDSLDRCYSTPSSCLEQPDSCQPYGSSFYALEEKHVGFSLDVGEIEKKGKGKKRRGRRSKKERRRGRKEGEEDQNPPCPRLSRELLDEKGPEVLQDSLDRSYSTPSGCLELTDSCQPYRSAFYVLEQQRVGLAVDMDEIEKYQEVEEDQDPSCPRLSRELLDEKEPEVLQDSLDRCYSTPSGYLELPDLGQPYSSAVYSLEEQYLGLALDVDRTKKDQEEEEDQGPPCPRLSRELLEVVEPEVLQDSLDRCYSTPSSCLEQPDSCQPYGSSFYALEEKHVGFSLDVGEIEKKGKGKKRRGRRSKKERRRGRKEGEEDQNPPCPRLSRELLDEKGPEVLQDSLDRCYSTPSGCLELTDSCQPYRSAFYVLEQQRVGLAVDMDEIEKYQEVEEDQDPSCPRLSRELLDEKEPEVLQDSLDRCYSTPSGYLELPDLGQPYSSAVYSLEEQYLGLALDVDRTKKDQEEEEDQGPPCPRLSRELLEVVEPEVLQDSLDRCYSTPSSCLEQPDSCQPYGSSFYALEEKHVGFSLDVGEIEKKGKGKKRRGRRSKKERRRGRKEGEEDQNPPCPRLSRELLDEKGPEVLQDSLDRCYSTPSGCLELTDSCQPYRSAFYVLEQQRVGLAVDMDEIEKYQEVEEDQDPSCPRLSRELLDEKEPEVLQDSLDRCYSTPSGYLELPDLGQPYSSAVYSLEEQYLGLALDVDRTKKDQEEEEDQGPPCPRLSRELLEVVEPEVLQDSLDRCYSTPSSCLEQPDSCQPYGSSFYALEEKHVGFSLDVGEIEKKGKGKKRRGRRSKKERRRGRKEGEEDQNPPCPRLSRELLDEKGPEVLQDSLDRCYSTPSGCLELTDSCQPYRSAFYVLEQQRVGLAVDMDEIEKYQEVEEDQDPSCPRLSRELLDEKEPEVLQDSLDRCYSTPSGYLELPDLGQPYSSAVYSLEEQYLGLALDVDRTKKDQEEEEDQGPPCPRLSRELLEVVEPEVLQDSLDRCYSTPSSCLEQPDSCQPYGSSFYALEEKHVGFSLDVGEIEKKGKGKKRRGRRSKKERRRGRKEGEEDQNPPCPRLSRELLDEKGPEVLQDSLDRSYSTPSGCLELTDSCQPYRSAFYVLEQQRVGLAVDMDEIEKYQEVEEDQDPSCPRLSRELLDEKEPEVLQDSLDRCYSTPSGYLELPDLGQPYSSAVYSLEEQYLGLALDVDRTKKDQEEEEDQGPPCPRLSRELLEVVEPEVLQDSLDRCYSTPSSCLEQPDSCQPYGSSFYALEEKHVGFSLDVGEIEKKGKGKKRRGRRSKKERRRGRKEGEEDQNPPCPRLSRELLDEKGPEVLQDSLDRSYSTPSGCLELTDSCQPYRSAFYVLEQQRVGLAVDMDEIEKYQEVEEDQDPSCPRLSRELLDEKEPEVLQDSLDRCYSTPSGYLELPDLGQPYSSAVYSLEEQYLGLALDVDRTKKDQEEEEDQGPPCPRLSRELLEVVEPEVLQDSLDRCYSTPSSCLEQPDSCQPYGSSFYALEEKHVGFSLDVGEIEKKGKGKKRRGRRSKKERRRGRKEGEEDQNPPCPRLSRELLDEKGPEVLQDSLDRSYSTPSGCLELTDSCQPYRSAFYVLEQQRVGLAVDMDEIEKYQEVEEDQDPSCPRLSRELLDEKEPEVLQDSLDRCYSTPSGYLELPDLGQPYSSAVYSLEEQYLGLALDVDRTKKDQEEEEDQGPPCPRLSRELLEVVEPEVLQDSLDRCYSTPSSCLEQPDSCQPYGSSFYALEEKHVGFSLDVGEIEKKGKGKKRRGRRSKKERRRGRKEGEEDQNPPCPRLSRELLDEKGPEVLQDSLDRSYSTPSGCLELTDSCQPYRSAFYVLEQQRVGLAVDMDEIEKYQEVEEDQDPSCPRLSRELLDEKEPEVLQDSLDRCYSTPSGYLELPDLGQPYSSAVYSLEEQYLGLALDVDRTKKDQEEEEDQGPPCPRLSRELLEVVEPEVLQDSLDRCYSTPSSCLEQPDSCQPYGSSFYALEEKHVGFSLDVGEIEKKGKGKKRRGRRSKKERRRGRKEGEEDQNPPCPRLSRELLDEKGPEVLQDSLDRCYSTPSGCLELTDSCQPYRSAFYVLEQQRVGLAVDMDEIEKYQEVEEDQDPSCPRLSRELLDEKEPEVLQDSLDRCYSTPSGYLELPDLGQPYSSAVYSLEEQYLGLALDVDRTKKDQEEEEDQGPPCPRLSRELLEVVEPEVLQDSLDRCYSTPSSCLEQPDSCQPYGSSFYALEEKHVGFSLDVGEIEKKGKGKKRRGRRSKKERRRGRKEGEEDQNPPCPRLSRELLDEKGPEVLQDSLDRCYSTPSGCLELTDSCQPYRSAFYVLEQQRVGLAVDMDEIEKYQEVEEDQDPSCPRLSRELLDEKEPEVLQDSLDRCYSTPSGYLELPDLGQPYSSAVYSLEEQYLGLALDVDRTKKDQEEEEDQGPPCPRLSRELLEVVEPEVLQDSLDRCYSTPSSCLEQPDSCQPYGSSFYALEEKHVGFSLDVGEIEKKGKGKKRRGRRSKKERRRGRKEGEEDQTPPCPRLSRELLDEKGPEVLQDSLDRCYSTPSGCLELTDSCQPYRSAFYVLEQQRVGLAVDMDEIEKYQEVEEDQDPSCPRLSRELLDEKEPEVLQDSLDRCYSTPSGYLELPDLGQPYSSAVYSLEEQYLGLALDVDRTKKDQEEEEDQGPPCPRLSRELLEVVEPEVLQDSLDRCYSTPSSCLEQPDSCQPYGSSFYALEEKHVGFSLDVGEIEKKGKGKKRRGRRSKKERRRGRKEGEEDQNPPCPRLSRELLDEKEPEVLQDSLDRCYSTPSGYLELPDLGQPYSSAVYSLEEQYLGLALDVDRTKKDQEEEEDQGPPCPRLSRELLEVVEPEVLQDSLDRCYSTPSSCLEQPDSCQPYGSSFYALEEKHVGFSLDVGEIEKKGKGKKRRGRRSKKERRRGRKEGEEDQNPPCPRLSRELLDEKEPEVLQDSLDRCYSTPSGYLELPDLGQPYSSAVYSLEEQYLGLALDVDRTKKDQEEEEDQGPPCPRLSRELLEVVEPEVLQDSLDRCYSTPSSCLEQPDSCQPYGSSFYALEEKHVGFSLDVGEIEKKGKGKKRRGRRSKKERRRGRKEGEEDQNPPCPRLSRELLDEKGPEVLQDSLDRSYSTPSGCLELTDSCQPYRSAFYVLEQQRVGLAVDMDEIEKYQEVEEDQDPSCPRLSRELLDEKEPEVLQDSLDRCYSTPSGYLELPDLGQPYSSAVYSLEEQYLGLALDVDRTKKDQEEEEDQGPPCPRLSRELLEVVEPEVLQDSLDRCYSTPSSCLEQPDSCQPYGSSFYALEEKHVGFSLDVGEIEKKGKGKKRRGRRSKKERRRGRKEGEEDQNPPCPRLSRELLDEKGPEVLQDSLDRCYSTPSGCLELTDSCQPYRSAFYVLEQQRVGLAVDMDEIEKYQEVEEDQDPSCPRLSRELLDEKEPEVLQDSLDRCYSTPSGYLELPDLGQPYSSAVYSLEEQYLGLALDVDRTKKDQEEEEDQGPPCPRLSRELLEVVEPEVLQDSLDRCYSTPSSCLEQPDSCQPYGSSFYALEEKHVGFSLDVGEIEKKGKGKKRRGRRSKKKRRRGRKEGEEDQNPPCPRLNGVLMEVEEPEVLQDSLDGCYSTPSMYFELPDSFQHYRSVFYSFEEQHISFALYVDNRFFTLTVTSLHLVFQMGVIFPQ</sequence>
<comment type="subcellular location">
    <subcellularLocation>
        <location evidence="1">Cytoplasm</location>
    </subcellularLocation>
</comment>
<feature type="domain" description="Olduvai" evidence="8">
    <location>
        <begin position="3597"/>
        <end position="3652"/>
    </location>
</feature>
<dbReference type="EMBL" id="AC245014">
    <property type="status" value="NOT_ANNOTATED_CDS"/>
    <property type="molecule type" value="Genomic_DNA"/>
</dbReference>
<feature type="domain" description="Olduvai" evidence="8">
    <location>
        <begin position="3653"/>
        <end position="3745"/>
    </location>
</feature>
<feature type="domain" description="Olduvai" evidence="8">
    <location>
        <begin position="2433"/>
        <end position="2525"/>
    </location>
</feature>
<keyword evidence="11" id="KW-1267">Proteomics identification</keyword>
<feature type="region of interest" description="Disordered" evidence="7">
    <location>
        <begin position="2678"/>
        <end position="2700"/>
    </location>
</feature>
<feature type="region of interest" description="Disordered" evidence="7">
    <location>
        <begin position="4142"/>
        <end position="4164"/>
    </location>
</feature>
<dbReference type="GO" id="GO:0005737">
    <property type="term" value="C:cytoplasm"/>
    <property type="evidence" value="ECO:0007669"/>
    <property type="project" value="UniProtKB-SubCell"/>
</dbReference>
<feature type="compositionally biased region" description="Basic and acidic residues" evidence="7">
    <location>
        <begin position="837"/>
        <end position="847"/>
    </location>
</feature>
<feature type="domain" description="Olduvai" evidence="8">
    <location>
        <begin position="425"/>
        <end position="480"/>
    </location>
</feature>
<dbReference type="SMART" id="SM01148">
    <property type="entry name" value="DUF1220"/>
    <property type="match status" value="67"/>
</dbReference>
<feature type="compositionally biased region" description="Basic and acidic residues" evidence="7">
    <location>
        <begin position="1813"/>
        <end position="1823"/>
    </location>
</feature>
<evidence type="ECO:0007829" key="11">
    <source>
        <dbReference type="PeptideAtlas" id="H7BY70"/>
    </source>
</evidence>
<feature type="region of interest" description="Disordered" evidence="7">
    <location>
        <begin position="2512"/>
        <end position="2553"/>
    </location>
</feature>
<keyword evidence="10" id="KW-1185">Reference proteome</keyword>
<feature type="domain" description="Olduvai" evidence="8">
    <location>
        <begin position="4478"/>
        <end position="4570"/>
    </location>
</feature>
<feature type="compositionally biased region" description="Basic and acidic residues" evidence="7">
    <location>
        <begin position="3277"/>
        <end position="3287"/>
    </location>
</feature>
<feature type="domain" description="Olduvai" evidence="8">
    <location>
        <begin position="1889"/>
        <end position="1944"/>
    </location>
</feature>
<feature type="region of interest" description="Disordered" evidence="7">
    <location>
        <begin position="3244"/>
        <end position="3298"/>
    </location>
</feature>
<dbReference type="ExpressionAtlas" id="H7BY70">
    <property type="expression patterns" value="baseline and differential"/>
</dbReference>
<feature type="region of interest" description="Disordered" evidence="7">
    <location>
        <begin position="2024"/>
        <end position="2078"/>
    </location>
</feature>
<dbReference type="PROSITE" id="PS51316">
    <property type="entry name" value="ODV"/>
    <property type="match status" value="67"/>
</dbReference>
<dbReference type="VEuPathDB" id="HostDB:ENSG00000162825"/>
<feature type="domain" description="Olduvai" evidence="8">
    <location>
        <begin position="574"/>
        <end position="666"/>
    </location>
</feature>
<dbReference type="ChiTaRS" id="NBPF20">
    <property type="organism name" value="human"/>
</dbReference>
<feature type="domain" description="Olduvai" evidence="8">
    <location>
        <begin position="4329"/>
        <end position="4384"/>
    </location>
</feature>
<keyword evidence="4 6" id="KW-0175">Coiled coil</keyword>
<feature type="compositionally biased region" description="Basic residues" evidence="7">
    <location>
        <begin position="5047"/>
        <end position="5065"/>
    </location>
</feature>
<dbReference type="Ensembl" id="ENST00000369373.9">
    <property type="protein sequence ID" value="ENSP00000358380.6"/>
    <property type="gene ID" value="ENSG00000162825.18"/>
</dbReference>
<reference evidence="9 10" key="1">
    <citation type="journal article" date="2001" name="Nature">
        <title>Initial sequencing and analysis of the human genome.</title>
        <authorList>
            <consortium name="International Human Genome Sequencing Consortium"/>
            <person name="Lander E.S."/>
            <person name="Linton L.M."/>
            <person name="Birren B."/>
            <person name="Nusbaum C."/>
            <person name="Zody M.C."/>
            <person name="Baldwin J."/>
            <person name="Devon K."/>
            <person name="Dewar K."/>
            <person name="Doyle M."/>
            <person name="FitzHugh W."/>
            <person name="Funke R."/>
            <person name="Gage D."/>
            <person name="Harris K."/>
            <person name="Heaford A."/>
            <person name="Howland J."/>
            <person name="Kann L."/>
            <person name="Lehoczky J."/>
            <person name="LeVine R."/>
            <person name="McEwan P."/>
            <person name="McKernan K."/>
            <person name="Meldrim J."/>
            <person name="Mesirov J.P."/>
            <person name="Miranda C."/>
            <person name="Morris W."/>
            <person name="Naylor J."/>
            <person name="Raymond C."/>
            <person name="Rosetti M."/>
            <person name="Santos R."/>
            <person name="Sheridan A."/>
            <person name="Sougnez C."/>
            <person name="Stange-Thomann N."/>
            <person name="Stojanovic N."/>
            <person name="Subramanian A."/>
            <person name="Wyman D."/>
            <person name="Rogers J."/>
            <person name="Sulston J."/>
            <person name="Ainscough R."/>
            <person name="Beck S."/>
            <person name="Bentley D."/>
            <person name="Burton J."/>
            <person name="Clee C."/>
            <person name="Carter N."/>
            <person name="Coulson A."/>
            <person name="Deadman R."/>
            <person name="Deloukas P."/>
            <person name="Dunham A."/>
            <person name="Dunham I."/>
            <person name="Durbin R."/>
            <person name="French L."/>
            <person name="Grafham D."/>
            <person name="Gregory S."/>
            <person name="Hubbard T."/>
            <person name="Humphray S."/>
            <person name="Hunt A."/>
            <person name="Jones M."/>
            <person name="Lloyd C."/>
            <person name="McMurray A."/>
            <person name="Matthews L."/>
            <person name="Mercer S."/>
            <person name="Milne S."/>
            <person name="Mullikin J.C."/>
            <person name="Mungall A."/>
            <person name="Plumb R."/>
            <person name="Ross M."/>
            <person name="Shownkeen R."/>
            <person name="Sims S."/>
            <person name="Waterston R.H."/>
            <person name="Wilson R.K."/>
            <person name="Hillier L.W."/>
            <person name="McPherson J.D."/>
            <person name="Marra M.A."/>
            <person name="Mardis E.R."/>
            <person name="Fulton L.A."/>
            <person name="Chinwalla A.T."/>
            <person name="Pepin K.H."/>
            <person name="Gish W.R."/>
            <person name="Chissoe S.L."/>
            <person name="Wendl M.C."/>
            <person name="Delehaunty K.D."/>
            <person name="Miner T.L."/>
            <person name="Delehaunty A."/>
            <person name="Kramer J.B."/>
            <person name="Cook L.L."/>
            <person name="Fulton R.S."/>
            <person name="Johnson D.L."/>
            <person name="Minx P.J."/>
            <person name="Clifton S.W."/>
            <person name="Hawkins T."/>
            <person name="Branscomb E."/>
            <person name="Predki P."/>
            <person name="Richardson P."/>
            <person name="Wenning S."/>
            <person name="Slezak T."/>
            <person name="Doggett N."/>
            <person name="Cheng J.F."/>
            <person name="Olsen A."/>
            <person name="Lucas S."/>
            <person name="Elkin C."/>
            <person name="Uberbacher E."/>
            <person name="Frazier M."/>
            <person name="Gibbs R.A."/>
            <person name="Muzny D.M."/>
            <person name="Scherer S.E."/>
            <person name="Bouck J.B."/>
            <person name="Sodergren E.J."/>
            <person name="Worley K.C."/>
            <person name="Rives C.M."/>
            <person name="Gorrell J.H."/>
            <person name="Metzker M.L."/>
            <person name="Naylor S.L."/>
            <person name="Kucherlapati R.S."/>
            <person name="Nelson D.L."/>
            <person name="Weinstock G.M."/>
            <person name="Sakaki Y."/>
            <person name="Fujiyama A."/>
            <person name="Hattori M."/>
            <person name="Yada T."/>
            <person name="Toyoda A."/>
            <person name="Itoh T."/>
            <person name="Kawagoe C."/>
            <person name="Watanabe H."/>
            <person name="Totoki Y."/>
            <person name="Taylor T."/>
            <person name="Weissenbach J."/>
            <person name="Heilig R."/>
            <person name="Saurin W."/>
            <person name="Artiguenave F."/>
            <person name="Brottier P."/>
            <person name="Bruls T."/>
            <person name="Pelletier E."/>
            <person name="Robert C."/>
            <person name="Wincker P."/>
            <person name="Smith D.R."/>
            <person name="Doucette-Stamm L."/>
            <person name="Rubenfield M."/>
            <person name="Weinstock K."/>
            <person name="Lee H.M."/>
            <person name="Dubois J."/>
            <person name="Rosenthal A."/>
            <person name="Platzer M."/>
            <person name="Nyakatura G."/>
            <person name="Taudien S."/>
            <person name="Rump A."/>
            <person name="Yang H."/>
            <person name="Yu J."/>
            <person name="Wang J."/>
            <person name="Huang G."/>
            <person name="Gu J."/>
            <person name="Hood L."/>
            <person name="Rowen L."/>
            <person name="Madan A."/>
            <person name="Qin S."/>
            <person name="Davis R.W."/>
            <person name="Federspiel N.A."/>
            <person name="Abola A.P."/>
            <person name="Proctor M.J."/>
            <person name="Myers R.M."/>
            <person name="Schmutz J."/>
            <person name="Dickson M."/>
            <person name="Grimwood J."/>
            <person name="Cox D.R."/>
            <person name="Olson M.V."/>
            <person name="Kaul R."/>
            <person name="Raymond C."/>
            <person name="Shimizu N."/>
            <person name="Kawasaki K."/>
            <person name="Minoshima S."/>
            <person name="Evans G.A."/>
            <person name="Athanasiou M."/>
            <person name="Schultz R."/>
            <person name="Roe B.A."/>
            <person name="Chen F."/>
            <person name="Pan H."/>
            <person name="Ramser J."/>
            <person name="Lehrach H."/>
            <person name="Reinhardt R."/>
            <person name="McCombie W.R."/>
            <person name="de la Bastide M."/>
            <person name="Dedhia N."/>
            <person name="Blocker H."/>
            <person name="Hornischer K."/>
            <person name="Nordsiek G."/>
            <person name="Agarwala R."/>
            <person name="Aravind L."/>
            <person name="Bailey J.A."/>
            <person name="Bateman A."/>
            <person name="Batzoglou S."/>
            <person name="Birney E."/>
            <person name="Bork P."/>
            <person name="Brown D.G."/>
            <person name="Burge C.B."/>
            <person name="Cerutti L."/>
            <person name="Chen H.C."/>
            <person name="Church D."/>
            <person name="Clamp M."/>
            <person name="Copley R.R."/>
            <person name="Doerks T."/>
            <person name="Eddy S.R."/>
            <person name="Eichler E.E."/>
            <person name="Furey T.S."/>
            <person name="Galagan J."/>
            <person name="Gilbert J.G."/>
            <person name="Harmon C."/>
            <person name="Hayashizaki Y."/>
            <person name="Haussler D."/>
            <person name="Hermjakob H."/>
            <person name="Hokamp K."/>
            <person name="Jang W."/>
            <person name="Johnson L.S."/>
            <person name="Jones T.A."/>
            <person name="Kasif S."/>
            <person name="Kaspryzk A."/>
            <person name="Kennedy S."/>
            <person name="Kent W.J."/>
            <person name="Kitts P."/>
            <person name="Koonin E.V."/>
            <person name="Korf I."/>
            <person name="Kulp D."/>
            <person name="Lancet D."/>
            <person name="Lowe T.M."/>
            <person name="McLysaght A."/>
            <person name="Mikkelsen T."/>
            <person name="Moran J.V."/>
            <person name="Mulder N."/>
            <person name="Pollara V.J."/>
            <person name="Ponting C.P."/>
            <person name="Schuler G."/>
            <person name="Schultz J."/>
            <person name="Slater G."/>
            <person name="Smit A.F."/>
            <person name="Stupka E."/>
            <person name="Szustakowski J."/>
            <person name="Thierry-Mieg D."/>
            <person name="Thierry-Mieg J."/>
            <person name="Wagner L."/>
            <person name="Wallis J."/>
            <person name="Wheeler R."/>
            <person name="Williams A."/>
            <person name="Wolf Y.I."/>
            <person name="Wolfe K.H."/>
            <person name="Yang S.P."/>
            <person name="Yeh R.F."/>
            <person name="Collins F."/>
            <person name="Guyer M.S."/>
            <person name="Peterson J."/>
            <person name="Felsenfeld A."/>
            <person name="Wetterstrand K.A."/>
            <person name="Patrinos A."/>
            <person name="Morgan M.J."/>
            <person name="de Jong P."/>
            <person name="Catanese J.J."/>
            <person name="Osoegawa K."/>
            <person name="Shizuya H."/>
            <person name="Choi S."/>
            <person name="Chen Y.J."/>
        </authorList>
    </citation>
    <scope>NUCLEOTIDE SEQUENCE [LARGE SCALE GENOMIC DNA]</scope>
</reference>
<feature type="domain" description="Olduvai" evidence="8">
    <location>
        <begin position="1550"/>
        <end position="1642"/>
    </location>
</feature>
<feature type="domain" description="Olduvai" evidence="8">
    <location>
        <begin position="165"/>
        <end position="257"/>
    </location>
</feature>
<keyword evidence="2" id="KW-0963">Cytoplasm</keyword>
<feature type="region of interest" description="Disordered" evidence="7">
    <location>
        <begin position="1702"/>
        <end position="1724"/>
    </location>
</feature>
<feature type="region of interest" description="Disordered" evidence="7">
    <location>
        <begin position="1458"/>
        <end position="1480"/>
    </location>
</feature>
<feature type="region of interest" description="Disordered" evidence="7">
    <location>
        <begin position="3654"/>
        <end position="3676"/>
    </location>
</feature>
<feature type="domain" description="Olduvai" evidence="8">
    <location>
        <begin position="5060"/>
        <end position="5152"/>
    </location>
</feature>
<feature type="domain" description="Olduvai" evidence="8">
    <location>
        <begin position="2377"/>
        <end position="2432"/>
    </location>
</feature>
<feature type="domain" description="Olduvai" evidence="8">
    <location>
        <begin position="725"/>
        <end position="817"/>
    </location>
</feature>
<feature type="compositionally biased region" description="Basic residues" evidence="7">
    <location>
        <begin position="5291"/>
        <end position="5309"/>
    </location>
</feature>
<feature type="compositionally biased region" description="Basic and acidic residues" evidence="7">
    <location>
        <begin position="2057"/>
        <end position="2067"/>
    </location>
</feature>
<feature type="compositionally biased region" description="Basic residues" evidence="7">
    <location>
        <begin position="561"/>
        <end position="579"/>
    </location>
</feature>
<feature type="region of interest" description="Disordered" evidence="7">
    <location>
        <begin position="5456"/>
        <end position="5476"/>
    </location>
</feature>
<dbReference type="PANTHER" id="PTHR14199">
    <property type="entry name" value="NEUROBLASTOMA BREAKPOINT FAMILY MEMBER 6-LIKE PROTEIN"/>
    <property type="match status" value="1"/>
</dbReference>
<dbReference type="PeptideAtlas" id="H7BY70"/>
<feature type="region of interest" description="Disordered" evidence="7">
    <location>
        <begin position="1536"/>
        <end position="1590"/>
    </location>
</feature>